<evidence type="ECO:0000256" key="1">
    <source>
        <dbReference type="ARBA" id="ARBA00002595"/>
    </source>
</evidence>
<dbReference type="Pfam" id="PF00534">
    <property type="entry name" value="Glycos_transf_1"/>
    <property type="match status" value="1"/>
</dbReference>
<dbReference type="Pfam" id="PF24862">
    <property type="entry name" value="SUS_EPBD"/>
    <property type="match status" value="1"/>
</dbReference>
<gene>
    <name evidence="14" type="ORF">E3N88_01686</name>
</gene>
<name>A0A5N6Q4D6_9ASTR</name>
<comment type="similarity">
    <text evidence="2 7">Belongs to the glycosyltransferase 1 family. Plant sucrose synthase subfamily.</text>
</comment>
<sequence length="1175" mass="132696">MEEADKLENFIQWATALGISDSMHINGDEGERQSPNNLPALSCLGKTLSISCFPDAGGRGLCAVRDLQKGELMLKVPKSALMTSQTLMLNDHSLSVAVSRSSLSSTQILTVALLNEVSKGKRSWWYAYLTQFPSSYDTLASFNQFEIQALQVRIHLFNRALEKTKMEWQSATAVMEELMFKPHYMSFKAWIWASASISSRTMHIPWDSAGCFCPVGDFFNYAAPEDEQVLFEHSAAAELRLTDGVFEEESAAYCFYARTNYKKGDQQNGKPSFALLAVMRLWATPTHLQKSVRHIAYSGSMISNENEIIVMEWLSKKCSLVLKNLSTSIEEDKLLLSVMDKGFESVIEVKNELLGLMGECCTFLKANGLLKDEISDDMPLPRKTIRNSCDETPPLMQEMETVIEDKMKRLSSSMAYSANILCTTQEAVVVPPYVAFAIRPNPGFWEFVKVNSNDLSVDGITATDYLKFKEMVVDETWAKDENALEIDLDQWTLIYQHELSSSIGNGVNFTSKFITSKLYAQSGSQQLLVDYLLSLNHQGENLMINDTLNTVSKLRAALIVAHASLSSLSNDTPYQSFELRFKEWGFEKGWGDNAERARETVRFLLEVLQAPDPTNLEALFSRIPSIFNVVLFSIHGYFGQSNVLGLPDTGGQVVYVLDQVVAMEEELLQRIKQQGLNFKPQILVVTRLLPDAKGTKCNQVLEPVLNTKHSHILRVPFRTEEGVLRKWVSRFDIYPYLENFDASAKIIEIMEGKPDLIIGNYTDGNLVASLMANKLGTTLGTIAHALEKTKYEDSDMKWKQLDPKYHFSCQFTADMIAMNSADFIITSTFQEIAGSKDRPGQYESHEAFTLPGLYRVVSGINVFDPKFNIASPGADQTVYFPFTETQKRFITFQPAIEELLFSKVENDEHIGYLEDKTKPIIFSMARLDTVKNITGLTEWFGENKRLRSLVNLVVVAGFFDPSKSKDREEMAEIKKMHLLIEKYQLKGQVRWIAAQTDKNRNSELYRSIADSKGAFVQPALYEAFGLTVIEAMNCGLPTFATNQGGPAEIIVDGVSGFQIDPNYGDQSSNKIADFFQKCKEDPGYWNRISEGGLKRIYECYTWKIYANKVLNMGNIYSFWKQLNKEQKEAKQRYIELFYNLHYKNLVRTVPTASDEAQPAPVTRAKIASQPTRQVI</sequence>
<dbReference type="InterPro" id="IPR056736">
    <property type="entry name" value="SUS_EPBD"/>
</dbReference>
<evidence type="ECO:0000256" key="7">
    <source>
        <dbReference type="RuleBase" id="RU280817"/>
    </source>
</evidence>
<dbReference type="FunFam" id="3.40.50.2000:FF:000006">
    <property type="entry name" value="Sucrose synthase"/>
    <property type="match status" value="1"/>
</dbReference>
<dbReference type="InterPro" id="IPR015353">
    <property type="entry name" value="Rubisco_LSMT_subst-bd"/>
</dbReference>
<evidence type="ECO:0000256" key="4">
    <source>
        <dbReference type="ARBA" id="ARBA00022676"/>
    </source>
</evidence>
<feature type="domain" description="Sucrose synthase first GT-B" evidence="10">
    <location>
        <begin position="615"/>
        <end position="901"/>
    </location>
</feature>
<dbReference type="Pfam" id="PF09273">
    <property type="entry name" value="Rubis-subs-bind"/>
    <property type="match status" value="1"/>
</dbReference>
<reference evidence="14 15" key="1">
    <citation type="submission" date="2019-05" db="EMBL/GenBank/DDBJ databases">
        <title>Mikania micrantha, genome provides insights into the molecular mechanism of rapid growth.</title>
        <authorList>
            <person name="Liu B."/>
        </authorList>
    </citation>
    <scope>NUCLEOTIDE SEQUENCE [LARGE SCALE GENOMIC DNA]</scope>
    <source>
        <strain evidence="14">NLD-2019</strain>
        <tissue evidence="14">Leaf</tissue>
    </source>
</reference>
<feature type="domain" description="Glycosyl transferase family 1" evidence="9">
    <location>
        <begin position="912"/>
        <end position="1076"/>
    </location>
</feature>
<evidence type="ECO:0000256" key="6">
    <source>
        <dbReference type="ARBA" id="ARBA00049030"/>
    </source>
</evidence>
<evidence type="ECO:0000256" key="5">
    <source>
        <dbReference type="ARBA" id="ARBA00022679"/>
    </source>
</evidence>
<evidence type="ECO:0000259" key="10">
    <source>
        <dbReference type="Pfam" id="PF00862"/>
    </source>
</evidence>
<proteinExistence type="inferred from homology"/>
<keyword evidence="4 7" id="KW-0328">Glycosyltransferase</keyword>
<dbReference type="Gene3D" id="3.40.50.2000">
    <property type="entry name" value="Glycogen Phosphorylase B"/>
    <property type="match status" value="2"/>
</dbReference>
<organism evidence="14 15">
    <name type="scientific">Mikania micrantha</name>
    <name type="common">bitter vine</name>
    <dbReference type="NCBI Taxonomy" id="192012"/>
    <lineage>
        <taxon>Eukaryota</taxon>
        <taxon>Viridiplantae</taxon>
        <taxon>Streptophyta</taxon>
        <taxon>Embryophyta</taxon>
        <taxon>Tracheophyta</taxon>
        <taxon>Spermatophyta</taxon>
        <taxon>Magnoliopsida</taxon>
        <taxon>eudicotyledons</taxon>
        <taxon>Gunneridae</taxon>
        <taxon>Pentapetalae</taxon>
        <taxon>asterids</taxon>
        <taxon>campanulids</taxon>
        <taxon>Asterales</taxon>
        <taxon>Asteraceae</taxon>
        <taxon>Asteroideae</taxon>
        <taxon>Heliantheae alliance</taxon>
        <taxon>Eupatorieae</taxon>
        <taxon>Mikania</taxon>
    </lineage>
</organism>
<dbReference type="SUPFAM" id="SSF82199">
    <property type="entry name" value="SET domain"/>
    <property type="match status" value="1"/>
</dbReference>
<comment type="function">
    <text evidence="1 7">Sucrose-cleaving enzyme that provides UDP-glucose and fructose for various metabolic pathways.</text>
</comment>
<accession>A0A5N6Q4D6</accession>
<evidence type="ECO:0000256" key="2">
    <source>
        <dbReference type="ARBA" id="ARBA00005894"/>
    </source>
</evidence>
<dbReference type="PANTHER" id="PTHR45839">
    <property type="match status" value="1"/>
</dbReference>
<comment type="caution">
    <text evidence="14">The sequence shown here is derived from an EMBL/GenBank/DDBJ whole genome shotgun (WGS) entry which is preliminary data.</text>
</comment>
<dbReference type="FunFam" id="1.20.120.1230:FF:000001">
    <property type="entry name" value="Sucrose synthase"/>
    <property type="match status" value="1"/>
</dbReference>
<dbReference type="OrthoDB" id="937291at2759"/>
<evidence type="ECO:0000259" key="13">
    <source>
        <dbReference type="Pfam" id="PF24862"/>
    </source>
</evidence>
<dbReference type="EC" id="2.4.1.13" evidence="3 7"/>
<dbReference type="InterPro" id="IPR001296">
    <property type="entry name" value="Glyco_trans_1"/>
</dbReference>
<dbReference type="Gene3D" id="1.20.120.1230">
    <property type="match status" value="1"/>
</dbReference>
<evidence type="ECO:0000256" key="8">
    <source>
        <dbReference type="SAM" id="MobiDB-lite"/>
    </source>
</evidence>
<dbReference type="InterPro" id="IPR012820">
    <property type="entry name" value="Sucrose_synthase_pln/cyn"/>
</dbReference>
<dbReference type="Pfam" id="PF00862">
    <property type="entry name" value="GT-B_Sucrose_synth"/>
    <property type="match status" value="1"/>
</dbReference>
<evidence type="ECO:0000259" key="9">
    <source>
        <dbReference type="Pfam" id="PF00534"/>
    </source>
</evidence>
<dbReference type="InterPro" id="IPR046341">
    <property type="entry name" value="SET_dom_sf"/>
</dbReference>
<evidence type="ECO:0000313" key="15">
    <source>
        <dbReference type="Proteomes" id="UP000326396"/>
    </source>
</evidence>
<comment type="catalytic activity">
    <reaction evidence="6 7">
        <text>an NDP-alpha-D-glucose + D-fructose = a ribonucleoside 5'-diphosphate + sucrose + H(+)</text>
        <dbReference type="Rhea" id="RHEA:16241"/>
        <dbReference type="ChEBI" id="CHEBI:15378"/>
        <dbReference type="ChEBI" id="CHEBI:17992"/>
        <dbReference type="ChEBI" id="CHEBI:37721"/>
        <dbReference type="ChEBI" id="CHEBI:57930"/>
        <dbReference type="ChEBI" id="CHEBI:76533"/>
        <dbReference type="EC" id="2.4.1.13"/>
    </reaction>
</comment>
<dbReference type="NCBIfam" id="TIGR02470">
    <property type="entry name" value="sucr_synth"/>
    <property type="match status" value="1"/>
</dbReference>
<dbReference type="InterPro" id="IPR000368">
    <property type="entry name" value="Sucrose_synth_GT-B1"/>
</dbReference>
<keyword evidence="5 7" id="KW-0808">Transferase</keyword>
<feature type="domain" description="Rubisco LSMT substrate-binding" evidence="11">
    <location>
        <begin position="269"/>
        <end position="337"/>
    </location>
</feature>
<dbReference type="Pfam" id="PF24861">
    <property type="entry name" value="SUS_N"/>
    <property type="match status" value="1"/>
</dbReference>
<dbReference type="CDD" id="cd10527">
    <property type="entry name" value="SET_LSMT"/>
    <property type="match status" value="1"/>
</dbReference>
<keyword evidence="15" id="KW-1185">Reference proteome</keyword>
<feature type="domain" description="Sucrose synthase N-terminal" evidence="12">
    <location>
        <begin position="395"/>
        <end position="470"/>
    </location>
</feature>
<dbReference type="SUPFAM" id="SSF53756">
    <property type="entry name" value="UDP-Glycosyltransferase/glycogen phosphorylase"/>
    <property type="match status" value="1"/>
</dbReference>
<dbReference type="PANTHER" id="PTHR45839:SF4">
    <property type="entry name" value="SUCROSE SYNTHASE 5"/>
    <property type="match status" value="1"/>
</dbReference>
<dbReference type="Gene3D" id="3.10.450.330">
    <property type="match status" value="1"/>
</dbReference>
<dbReference type="GO" id="GO:0005985">
    <property type="term" value="P:sucrose metabolic process"/>
    <property type="evidence" value="ECO:0007669"/>
    <property type="project" value="InterPro"/>
</dbReference>
<protein>
    <recommendedName>
        <fullName evidence="3 7">Sucrose synthase</fullName>
        <ecNumber evidence="3 7">2.4.1.13</ecNumber>
    </recommendedName>
</protein>
<evidence type="ECO:0000259" key="11">
    <source>
        <dbReference type="Pfam" id="PF09273"/>
    </source>
</evidence>
<dbReference type="InterPro" id="IPR056735">
    <property type="entry name" value="SUS_N"/>
</dbReference>
<evidence type="ECO:0000256" key="3">
    <source>
        <dbReference type="ARBA" id="ARBA00012540"/>
    </source>
</evidence>
<feature type="domain" description="Sucrose synthase EPBD" evidence="13">
    <location>
        <begin position="505"/>
        <end position="592"/>
    </location>
</feature>
<feature type="region of interest" description="Disordered" evidence="8">
    <location>
        <begin position="1156"/>
        <end position="1175"/>
    </location>
</feature>
<dbReference type="EMBL" id="SZYD01000001">
    <property type="protein sequence ID" value="KAD7478550.1"/>
    <property type="molecule type" value="Genomic_DNA"/>
</dbReference>
<evidence type="ECO:0000259" key="12">
    <source>
        <dbReference type="Pfam" id="PF24861"/>
    </source>
</evidence>
<dbReference type="GO" id="GO:0016157">
    <property type="term" value="F:sucrose synthase activity"/>
    <property type="evidence" value="ECO:0007669"/>
    <property type="project" value="UniProtKB-UniRule"/>
</dbReference>
<evidence type="ECO:0000313" key="14">
    <source>
        <dbReference type="EMBL" id="KAD7478550.1"/>
    </source>
</evidence>
<dbReference type="Gene3D" id="3.90.1410.10">
    <property type="entry name" value="set domain protein methyltransferase, domain 1"/>
    <property type="match status" value="1"/>
</dbReference>
<dbReference type="Proteomes" id="UP000326396">
    <property type="component" value="Linkage Group LG1"/>
</dbReference>
<dbReference type="AlphaFoldDB" id="A0A5N6Q4D6"/>